<accession>A0A5M3YRG4</accession>
<evidence type="ECO:0000313" key="2">
    <source>
        <dbReference type="Proteomes" id="UP000452235"/>
    </source>
</evidence>
<dbReference type="InterPro" id="IPR053261">
    <property type="entry name" value="Polyketide-peptide_reg"/>
</dbReference>
<dbReference type="PANTHER" id="PTHR41813:SF2">
    <property type="entry name" value="REGULATOR PAB1642, PUTATIVE (AFU_ORTHOLOGUE AFUA_3G11955)-RELATED"/>
    <property type="match status" value="1"/>
</dbReference>
<keyword evidence="2" id="KW-1185">Reference proteome</keyword>
<sequence>MQLTTHLPTTLSPEKATTHPFLSAAGKGLLPAPTLSQWLSQDRLYAQAYVRFIGLLLSKLQLPVVPGAASPTTRAAGILIDAVVNIQRELQFFEDVAREYALDLNAGAGEGAFGPTPITHAYIDMFMAAGSPGVSVLEGLVVLWATEVCYLRAWRYAASFLGEKPAGGRDADGGALRERFIPNWSSAEFEQFVDSIGEVVDAMGESVDGEMLGKCERWWKQVVWLEERFWPDVQ</sequence>
<dbReference type="PANTHER" id="PTHR41813">
    <property type="entry name" value="REGULATOR PAB1642, PUTATIVE (AFU_ORTHOLOGUE AFUA_3G11955)-RELATED"/>
    <property type="match status" value="1"/>
</dbReference>
<dbReference type="AlphaFoldDB" id="A0A5M3YRG4"/>
<dbReference type="SUPFAM" id="SSF48613">
    <property type="entry name" value="Heme oxygenase-like"/>
    <property type="match status" value="1"/>
</dbReference>
<dbReference type="InterPro" id="IPR016084">
    <property type="entry name" value="Haem_Oase-like_multi-hlx"/>
</dbReference>
<gene>
    <name evidence="1" type="ORF">ATEIFO6365_0004072900</name>
</gene>
<dbReference type="InterPro" id="IPR004305">
    <property type="entry name" value="Thiaminase-2/PQQC"/>
</dbReference>
<evidence type="ECO:0000313" key="1">
    <source>
        <dbReference type="EMBL" id="GFF15610.1"/>
    </source>
</evidence>
<dbReference type="EMBL" id="BLJY01000004">
    <property type="protein sequence ID" value="GFF15610.1"/>
    <property type="molecule type" value="Genomic_DNA"/>
</dbReference>
<dbReference type="Pfam" id="PF03070">
    <property type="entry name" value="TENA_THI-4"/>
    <property type="match status" value="1"/>
</dbReference>
<dbReference type="Proteomes" id="UP000452235">
    <property type="component" value="Unassembled WGS sequence"/>
</dbReference>
<dbReference type="CDD" id="cd19357">
    <property type="entry name" value="TenA_E_At3g16990-like"/>
    <property type="match status" value="1"/>
</dbReference>
<protein>
    <submittedName>
        <fullName evidence="1">Transcription regulator PAB1642</fullName>
    </submittedName>
</protein>
<dbReference type="OrthoDB" id="37730at2759"/>
<proteinExistence type="predicted"/>
<organism evidence="1 2">
    <name type="scientific">Aspergillus terreus</name>
    <dbReference type="NCBI Taxonomy" id="33178"/>
    <lineage>
        <taxon>Eukaryota</taxon>
        <taxon>Fungi</taxon>
        <taxon>Dikarya</taxon>
        <taxon>Ascomycota</taxon>
        <taxon>Pezizomycotina</taxon>
        <taxon>Eurotiomycetes</taxon>
        <taxon>Eurotiomycetidae</taxon>
        <taxon>Eurotiales</taxon>
        <taxon>Aspergillaceae</taxon>
        <taxon>Aspergillus</taxon>
        <taxon>Aspergillus subgen. Circumdati</taxon>
    </lineage>
</organism>
<name>A0A5M3YRG4_ASPTE</name>
<reference evidence="1 2" key="1">
    <citation type="submission" date="2020-01" db="EMBL/GenBank/DDBJ databases">
        <title>Aspergillus terreus IFO 6365 whole genome shotgun sequence.</title>
        <authorList>
            <person name="Kanamasa S."/>
            <person name="Takahashi H."/>
        </authorList>
    </citation>
    <scope>NUCLEOTIDE SEQUENCE [LARGE SCALE GENOMIC DNA]</scope>
    <source>
        <strain evidence="1 2">IFO 6365</strain>
    </source>
</reference>
<comment type="caution">
    <text evidence="1">The sequence shown here is derived from an EMBL/GenBank/DDBJ whole genome shotgun (WGS) entry which is preliminary data.</text>
</comment>
<dbReference type="GO" id="GO:0006772">
    <property type="term" value="P:thiamine metabolic process"/>
    <property type="evidence" value="ECO:0007669"/>
    <property type="project" value="UniProtKB-ARBA"/>
</dbReference>
<dbReference type="Gene3D" id="1.20.910.10">
    <property type="entry name" value="Heme oxygenase-like"/>
    <property type="match status" value="1"/>
</dbReference>